<protein>
    <submittedName>
        <fullName evidence="8">RNA polymerase sigma factor</fullName>
    </submittedName>
</protein>
<dbReference type="CDD" id="cd06171">
    <property type="entry name" value="Sigma70_r4"/>
    <property type="match status" value="1"/>
</dbReference>
<dbReference type="Pfam" id="PF04542">
    <property type="entry name" value="Sigma70_r2"/>
    <property type="match status" value="1"/>
</dbReference>
<proteinExistence type="inferred from homology"/>
<feature type="domain" description="RNA polymerase sigma factor 70 region 4 type 2" evidence="7">
    <location>
        <begin position="129"/>
        <end position="181"/>
    </location>
</feature>
<evidence type="ECO:0000259" key="7">
    <source>
        <dbReference type="Pfam" id="PF08281"/>
    </source>
</evidence>
<dbReference type="Proteomes" id="UP001596052">
    <property type="component" value="Unassembled WGS sequence"/>
</dbReference>
<dbReference type="Gene3D" id="1.10.10.10">
    <property type="entry name" value="Winged helix-like DNA-binding domain superfamily/Winged helix DNA-binding domain"/>
    <property type="match status" value="1"/>
</dbReference>
<dbReference type="Gene3D" id="1.10.1740.10">
    <property type="match status" value="1"/>
</dbReference>
<keyword evidence="3" id="KW-0731">Sigma factor</keyword>
<name>A0ABW0KWM0_9BACT</name>
<dbReference type="InterPro" id="IPR039425">
    <property type="entry name" value="RNA_pol_sigma-70-like"/>
</dbReference>
<dbReference type="RefSeq" id="WP_377170390.1">
    <property type="nucleotide sequence ID" value="NZ_JBHSMQ010000009.1"/>
</dbReference>
<dbReference type="SUPFAM" id="SSF88946">
    <property type="entry name" value="Sigma2 domain of RNA polymerase sigma factors"/>
    <property type="match status" value="1"/>
</dbReference>
<organism evidence="8 9">
    <name type="scientific">Prosthecobacter fluviatilis</name>
    <dbReference type="NCBI Taxonomy" id="445931"/>
    <lineage>
        <taxon>Bacteria</taxon>
        <taxon>Pseudomonadati</taxon>
        <taxon>Verrucomicrobiota</taxon>
        <taxon>Verrucomicrobiia</taxon>
        <taxon>Verrucomicrobiales</taxon>
        <taxon>Verrucomicrobiaceae</taxon>
        <taxon>Prosthecobacter</taxon>
    </lineage>
</organism>
<accession>A0ABW0KWM0</accession>
<evidence type="ECO:0000256" key="1">
    <source>
        <dbReference type="ARBA" id="ARBA00010641"/>
    </source>
</evidence>
<dbReference type="Pfam" id="PF08281">
    <property type="entry name" value="Sigma70_r4_2"/>
    <property type="match status" value="1"/>
</dbReference>
<keyword evidence="4" id="KW-0238">DNA-binding</keyword>
<feature type="domain" description="RNA polymerase sigma-70 region 2" evidence="6">
    <location>
        <begin position="29"/>
        <end position="95"/>
    </location>
</feature>
<dbReference type="InterPro" id="IPR036388">
    <property type="entry name" value="WH-like_DNA-bd_sf"/>
</dbReference>
<dbReference type="InterPro" id="IPR013249">
    <property type="entry name" value="RNA_pol_sigma70_r4_t2"/>
</dbReference>
<dbReference type="InterPro" id="IPR007627">
    <property type="entry name" value="RNA_pol_sigma70_r2"/>
</dbReference>
<comment type="similarity">
    <text evidence="1">Belongs to the sigma-70 factor family. ECF subfamily.</text>
</comment>
<evidence type="ECO:0000256" key="3">
    <source>
        <dbReference type="ARBA" id="ARBA00023082"/>
    </source>
</evidence>
<dbReference type="InterPro" id="IPR014284">
    <property type="entry name" value="RNA_pol_sigma-70_dom"/>
</dbReference>
<dbReference type="SUPFAM" id="SSF88659">
    <property type="entry name" value="Sigma3 and sigma4 domains of RNA polymerase sigma factors"/>
    <property type="match status" value="1"/>
</dbReference>
<sequence length="191" mass="21546">MSPPARDDLDAELMRQLAEGEDLALNRLMDAWSPPLISYLTRHAGSHATACDLAQETFVRVHRHRFEYRAAQKFSTWLFTIATNLARNHARWRSRHPEALTEPHALHEMPLASTTATPAEQAAVNERLAAVQKAVGELPQDLREVLILSVWHGMTHAEIARVQSTSEKAVELRLYRARKLLREMLGTALSA</sequence>
<dbReference type="InterPro" id="IPR013324">
    <property type="entry name" value="RNA_pol_sigma_r3/r4-like"/>
</dbReference>
<comment type="caution">
    <text evidence="8">The sequence shown here is derived from an EMBL/GenBank/DDBJ whole genome shotgun (WGS) entry which is preliminary data.</text>
</comment>
<keyword evidence="5" id="KW-0804">Transcription</keyword>
<keyword evidence="9" id="KW-1185">Reference proteome</keyword>
<evidence type="ECO:0000259" key="6">
    <source>
        <dbReference type="Pfam" id="PF04542"/>
    </source>
</evidence>
<gene>
    <name evidence="8" type="ORF">ACFQDI_20555</name>
</gene>
<evidence type="ECO:0000256" key="2">
    <source>
        <dbReference type="ARBA" id="ARBA00023015"/>
    </source>
</evidence>
<evidence type="ECO:0000313" key="8">
    <source>
        <dbReference type="EMBL" id="MFC5457272.1"/>
    </source>
</evidence>
<keyword evidence="2" id="KW-0805">Transcription regulation</keyword>
<dbReference type="EMBL" id="JBHSMQ010000009">
    <property type="protein sequence ID" value="MFC5457272.1"/>
    <property type="molecule type" value="Genomic_DNA"/>
</dbReference>
<dbReference type="NCBIfam" id="TIGR02937">
    <property type="entry name" value="sigma70-ECF"/>
    <property type="match status" value="1"/>
</dbReference>
<evidence type="ECO:0000256" key="5">
    <source>
        <dbReference type="ARBA" id="ARBA00023163"/>
    </source>
</evidence>
<dbReference type="InterPro" id="IPR013325">
    <property type="entry name" value="RNA_pol_sigma_r2"/>
</dbReference>
<reference evidence="9" key="1">
    <citation type="journal article" date="2019" name="Int. J. Syst. Evol. Microbiol.">
        <title>The Global Catalogue of Microorganisms (GCM) 10K type strain sequencing project: providing services to taxonomists for standard genome sequencing and annotation.</title>
        <authorList>
            <consortium name="The Broad Institute Genomics Platform"/>
            <consortium name="The Broad Institute Genome Sequencing Center for Infectious Disease"/>
            <person name="Wu L."/>
            <person name="Ma J."/>
        </authorList>
    </citation>
    <scope>NUCLEOTIDE SEQUENCE [LARGE SCALE GENOMIC DNA]</scope>
    <source>
        <strain evidence="9">CGMCC 4.1469</strain>
    </source>
</reference>
<dbReference type="PANTHER" id="PTHR43133">
    <property type="entry name" value="RNA POLYMERASE ECF-TYPE SIGMA FACTO"/>
    <property type="match status" value="1"/>
</dbReference>
<dbReference type="PANTHER" id="PTHR43133:SF8">
    <property type="entry name" value="RNA POLYMERASE SIGMA FACTOR HI_1459-RELATED"/>
    <property type="match status" value="1"/>
</dbReference>
<evidence type="ECO:0000256" key="4">
    <source>
        <dbReference type="ARBA" id="ARBA00023125"/>
    </source>
</evidence>
<evidence type="ECO:0000313" key="9">
    <source>
        <dbReference type="Proteomes" id="UP001596052"/>
    </source>
</evidence>